<comment type="caution">
    <text evidence="6">The sequence shown here is derived from an EMBL/GenBank/DDBJ whole genome shotgun (WGS) entry which is preliminary data.</text>
</comment>
<evidence type="ECO:0000313" key="7">
    <source>
        <dbReference type="Proteomes" id="UP000294813"/>
    </source>
</evidence>
<evidence type="ECO:0000259" key="5">
    <source>
        <dbReference type="SMART" id="SM00382"/>
    </source>
</evidence>
<proteinExistence type="inferred from homology"/>
<name>A0A4R2RAA9_9FIRM</name>
<dbReference type="AlphaFoldDB" id="A0A4R2RAA9"/>
<dbReference type="PANTHER" id="PTHR42960:SF1">
    <property type="entry name" value="YCF46 PROTEIN"/>
    <property type="match status" value="1"/>
</dbReference>
<evidence type="ECO:0000256" key="1">
    <source>
        <dbReference type="ARBA" id="ARBA00022741"/>
    </source>
</evidence>
<dbReference type="InterPro" id="IPR003959">
    <property type="entry name" value="ATPase_AAA_core"/>
</dbReference>
<dbReference type="InterPro" id="IPR052381">
    <property type="entry name" value="AAA_domain_protein"/>
</dbReference>
<dbReference type="SMART" id="SM00382">
    <property type="entry name" value="AAA"/>
    <property type="match status" value="1"/>
</dbReference>
<keyword evidence="7" id="KW-1185">Reference proteome</keyword>
<dbReference type="InterPro" id="IPR027417">
    <property type="entry name" value="P-loop_NTPase"/>
</dbReference>
<evidence type="ECO:0000313" key="6">
    <source>
        <dbReference type="EMBL" id="TCP60210.1"/>
    </source>
</evidence>
<gene>
    <name evidence="6" type="ORF">EDD73_14017</name>
</gene>
<keyword evidence="2" id="KW-0067">ATP-binding</keyword>
<dbReference type="GO" id="GO:0005524">
    <property type="term" value="F:ATP binding"/>
    <property type="evidence" value="ECO:0007669"/>
    <property type="project" value="UniProtKB-KW"/>
</dbReference>
<dbReference type="Pfam" id="PF00004">
    <property type="entry name" value="AAA"/>
    <property type="match status" value="1"/>
</dbReference>
<dbReference type="InterPro" id="IPR041569">
    <property type="entry name" value="AAA_lid_3"/>
</dbReference>
<dbReference type="EMBL" id="SLXT01000040">
    <property type="protein sequence ID" value="TCP60210.1"/>
    <property type="molecule type" value="Genomic_DNA"/>
</dbReference>
<comment type="similarity">
    <text evidence="3">Belongs to the AAA ATPase family. Highly divergent.</text>
</comment>
<feature type="domain" description="AAA+ ATPase" evidence="5">
    <location>
        <begin position="303"/>
        <end position="438"/>
    </location>
</feature>
<protein>
    <recommendedName>
        <fullName evidence="4">Uncharacterized AAA domain-containing protein ycf46</fullName>
    </recommendedName>
</protein>
<evidence type="ECO:0000256" key="4">
    <source>
        <dbReference type="ARBA" id="ARBA00040480"/>
    </source>
</evidence>
<dbReference type="InterPro" id="IPR003593">
    <property type="entry name" value="AAA+_ATPase"/>
</dbReference>
<dbReference type="GO" id="GO:0016887">
    <property type="term" value="F:ATP hydrolysis activity"/>
    <property type="evidence" value="ECO:0007669"/>
    <property type="project" value="InterPro"/>
</dbReference>
<evidence type="ECO:0000256" key="2">
    <source>
        <dbReference type="ARBA" id="ARBA00022840"/>
    </source>
</evidence>
<dbReference type="Pfam" id="PF17862">
    <property type="entry name" value="AAA_lid_3"/>
    <property type="match status" value="1"/>
</dbReference>
<dbReference type="Gene3D" id="3.40.50.300">
    <property type="entry name" value="P-loop containing nucleotide triphosphate hydrolases"/>
    <property type="match status" value="1"/>
</dbReference>
<evidence type="ECO:0000256" key="3">
    <source>
        <dbReference type="ARBA" id="ARBA00038088"/>
    </source>
</evidence>
<dbReference type="SUPFAM" id="SSF52540">
    <property type="entry name" value="P-loop containing nucleoside triphosphate hydrolases"/>
    <property type="match status" value="1"/>
</dbReference>
<dbReference type="RefSeq" id="WP_131920874.1">
    <property type="nucleotide sequence ID" value="NZ_JAOQNU010000041.1"/>
</dbReference>
<dbReference type="PANTHER" id="PTHR42960">
    <property type="entry name" value="YCF46 PROTEIN"/>
    <property type="match status" value="1"/>
</dbReference>
<organism evidence="6 7">
    <name type="scientific">Heliophilum fasciatum</name>
    <dbReference type="NCBI Taxonomy" id="35700"/>
    <lineage>
        <taxon>Bacteria</taxon>
        <taxon>Bacillati</taxon>
        <taxon>Bacillota</taxon>
        <taxon>Clostridia</taxon>
        <taxon>Eubacteriales</taxon>
        <taxon>Heliobacteriaceae</taxon>
        <taxon>Heliophilum</taxon>
    </lineage>
</organism>
<dbReference type="OrthoDB" id="9806903at2"/>
<keyword evidence="1" id="KW-0547">Nucleotide-binding</keyword>
<dbReference type="Gene3D" id="1.10.8.60">
    <property type="match status" value="1"/>
</dbReference>
<reference evidence="6 7" key="1">
    <citation type="submission" date="2019-03" db="EMBL/GenBank/DDBJ databases">
        <title>Genomic Encyclopedia of Type Strains, Phase IV (KMG-IV): sequencing the most valuable type-strain genomes for metagenomic binning, comparative biology and taxonomic classification.</title>
        <authorList>
            <person name="Goeker M."/>
        </authorList>
    </citation>
    <scope>NUCLEOTIDE SEQUENCE [LARGE SCALE GENOMIC DNA]</scope>
    <source>
        <strain evidence="6 7">DSM 11170</strain>
    </source>
</reference>
<accession>A0A4R2RAA9</accession>
<dbReference type="Proteomes" id="UP000294813">
    <property type="component" value="Unassembled WGS sequence"/>
</dbReference>
<sequence>MLCPQFDLALQAVMTHGDTQAIKIDTPDLVWTTHEIIDRLEKTCSHPRPALYLVRPDRLTEYDWSCSDWQETQELSIDRSVEVLENSHTPPAVFIFWNNEQLMDERDGMIAVRLLLPQIFLAYRPTKKLIVFLEPLGATYPAVVTPYLSSGTVAYPTRNELVPMVMRELARCHMTALPEQADQISHALLGLTYTRARELLHLSLIAAQQPFSAVTNVPGEAAHGAASGTLSGAFSGAASGTGKDAVIAQIVETLHREKEQFLAQTLGMTILRPMSDDLPMGLDGLMDDFAVHRHRICMEGQEREKGWLLIGPPGTGKTLVGRYLAGQLGYPAITFEISSIMNSFVGQTEKNMYNYCRVLETFAPCVVYIDELEKTIAVGGEADGGTMMRAMGILFSFLNDTQAPIFVLGSANNLDPRHGLALTRKGRFSQLYWVDLPAAAARQAICRAAFARQGSQLPESLLEKLAQETRYYSGADLSWLCREAEVRRKFYGVDAESRDFAAILFQLVQENRQRVEIMKNQYDALRQWGRAYCKSVGPGPDA</sequence>